<dbReference type="PANTHER" id="PTHR11645">
    <property type="entry name" value="PYRROLINE-5-CARBOXYLATE REDUCTASE"/>
    <property type="match status" value="1"/>
</dbReference>
<dbReference type="Pfam" id="PF14748">
    <property type="entry name" value="P5CR_dimer"/>
    <property type="match status" value="1"/>
</dbReference>
<evidence type="ECO:0000256" key="5">
    <source>
        <dbReference type="HAMAP-Rule" id="MF_01925"/>
    </source>
</evidence>
<evidence type="ECO:0000313" key="12">
    <source>
        <dbReference type="EMBL" id="SIR67765.1"/>
    </source>
</evidence>
<dbReference type="Proteomes" id="UP000186218">
    <property type="component" value="Unassembled WGS sequence"/>
</dbReference>
<feature type="region of interest" description="Disordered" evidence="9">
    <location>
        <begin position="264"/>
        <end position="285"/>
    </location>
</feature>
<feature type="domain" description="Pyrroline-5-carboxylate reductase catalytic N-terminal" evidence="10">
    <location>
        <begin position="4"/>
        <end position="99"/>
    </location>
</feature>
<name>A0A1N7CWB4_9NOCA</name>
<dbReference type="InterPro" id="IPR000304">
    <property type="entry name" value="Pyrroline-COOH_reductase"/>
</dbReference>
<keyword evidence="5 8" id="KW-0028">Amino-acid biosynthesis</keyword>
<evidence type="ECO:0000256" key="8">
    <source>
        <dbReference type="RuleBase" id="RU003903"/>
    </source>
</evidence>
<dbReference type="Gene3D" id="1.10.3730.10">
    <property type="entry name" value="ProC C-terminal domain-like"/>
    <property type="match status" value="1"/>
</dbReference>
<reference evidence="12 13" key="1">
    <citation type="submission" date="2017-01" db="EMBL/GenBank/DDBJ databases">
        <authorList>
            <person name="Mah S.A."/>
            <person name="Swanson W.J."/>
            <person name="Moy G.W."/>
            <person name="Vacquier V.D."/>
        </authorList>
    </citation>
    <scope>NUCLEOTIDE SEQUENCE [LARGE SCALE GENOMIC DNA]</scope>
    <source>
        <strain evidence="12 13">CPCC 203464</strain>
    </source>
</reference>
<comment type="pathway">
    <text evidence="5 8">Amino-acid biosynthesis; L-proline biosynthesis; L-proline from L-glutamate 5-semialdehyde: step 1/1.</text>
</comment>
<dbReference type="HAMAP" id="MF_01925">
    <property type="entry name" value="P5C_reductase"/>
    <property type="match status" value="1"/>
</dbReference>
<dbReference type="PROSITE" id="PS00521">
    <property type="entry name" value="P5CR"/>
    <property type="match status" value="1"/>
</dbReference>
<dbReference type="InterPro" id="IPR008927">
    <property type="entry name" value="6-PGluconate_DH-like_C_sf"/>
</dbReference>
<dbReference type="Gene3D" id="3.40.50.720">
    <property type="entry name" value="NAD(P)-binding Rossmann-like Domain"/>
    <property type="match status" value="1"/>
</dbReference>
<gene>
    <name evidence="5" type="primary">proC</name>
    <name evidence="12" type="ORF">SAMN05445060_0399</name>
</gene>
<evidence type="ECO:0000256" key="4">
    <source>
        <dbReference type="ARBA" id="ARBA00058118"/>
    </source>
</evidence>
<evidence type="ECO:0000259" key="10">
    <source>
        <dbReference type="Pfam" id="PF03807"/>
    </source>
</evidence>
<dbReference type="SUPFAM" id="SSF51735">
    <property type="entry name" value="NAD(P)-binding Rossmann-fold domains"/>
    <property type="match status" value="1"/>
</dbReference>
<dbReference type="GO" id="GO:0004735">
    <property type="term" value="F:pyrroline-5-carboxylate reductase activity"/>
    <property type="evidence" value="ECO:0007669"/>
    <property type="project" value="UniProtKB-UniRule"/>
</dbReference>
<dbReference type="GO" id="GO:0055129">
    <property type="term" value="P:L-proline biosynthetic process"/>
    <property type="evidence" value="ECO:0007669"/>
    <property type="project" value="UniProtKB-UniRule"/>
</dbReference>
<dbReference type="GO" id="GO:0005737">
    <property type="term" value="C:cytoplasm"/>
    <property type="evidence" value="ECO:0007669"/>
    <property type="project" value="UniProtKB-SubCell"/>
</dbReference>
<dbReference type="PANTHER" id="PTHR11645:SF0">
    <property type="entry name" value="PYRROLINE-5-CARBOXYLATE REDUCTASE 3"/>
    <property type="match status" value="1"/>
</dbReference>
<comment type="similarity">
    <text evidence="1 5 8">Belongs to the pyrroline-5-carboxylate reductase family.</text>
</comment>
<dbReference type="PIRSF" id="PIRSF000193">
    <property type="entry name" value="Pyrrol-5-carb_rd"/>
    <property type="match status" value="1"/>
</dbReference>
<comment type="catalytic activity">
    <reaction evidence="5 8">
        <text>L-proline + NADP(+) = (S)-1-pyrroline-5-carboxylate + NADPH + 2 H(+)</text>
        <dbReference type="Rhea" id="RHEA:14109"/>
        <dbReference type="ChEBI" id="CHEBI:15378"/>
        <dbReference type="ChEBI" id="CHEBI:17388"/>
        <dbReference type="ChEBI" id="CHEBI:57783"/>
        <dbReference type="ChEBI" id="CHEBI:58349"/>
        <dbReference type="ChEBI" id="CHEBI:60039"/>
        <dbReference type="EC" id="1.5.1.2"/>
    </reaction>
</comment>
<keyword evidence="5 8" id="KW-0641">Proline biosynthesis</keyword>
<dbReference type="InterPro" id="IPR029036">
    <property type="entry name" value="P5CR_dimer"/>
</dbReference>
<evidence type="ECO:0000256" key="3">
    <source>
        <dbReference type="ARBA" id="ARBA00023002"/>
    </source>
</evidence>
<dbReference type="InterPro" id="IPR036291">
    <property type="entry name" value="NAD(P)-bd_dom_sf"/>
</dbReference>
<keyword evidence="2 5" id="KW-0521">NADP</keyword>
<feature type="domain" description="Pyrroline-5-carboxylate reductase dimerisation" evidence="11">
    <location>
        <begin position="163"/>
        <end position="265"/>
    </location>
</feature>
<dbReference type="STRING" id="1344003.SAMN05445060_0399"/>
<comment type="subcellular location">
    <subcellularLocation>
        <location evidence="5">Cytoplasm</location>
    </subcellularLocation>
</comment>
<proteinExistence type="inferred from homology"/>
<dbReference type="EC" id="1.5.1.2" evidence="5 6"/>
<evidence type="ECO:0000256" key="6">
    <source>
        <dbReference type="NCBIfam" id="TIGR00112"/>
    </source>
</evidence>
<keyword evidence="5" id="KW-0963">Cytoplasm</keyword>
<evidence type="ECO:0000256" key="2">
    <source>
        <dbReference type="ARBA" id="ARBA00022857"/>
    </source>
</evidence>
<dbReference type="UniPathway" id="UPA00098">
    <property type="reaction ID" value="UER00361"/>
</dbReference>
<dbReference type="Pfam" id="PF03807">
    <property type="entry name" value="F420_oxidored"/>
    <property type="match status" value="1"/>
</dbReference>
<evidence type="ECO:0000256" key="9">
    <source>
        <dbReference type="SAM" id="MobiDB-lite"/>
    </source>
</evidence>
<evidence type="ECO:0000259" key="11">
    <source>
        <dbReference type="Pfam" id="PF14748"/>
    </source>
</evidence>
<dbReference type="RefSeq" id="WP_076475981.1">
    <property type="nucleotide sequence ID" value="NZ_FTNT01000001.1"/>
</dbReference>
<sequence length="285" mass="29137">MANRIAIIGGGKIGEALLAGLISSGKPTRDLVVAERSKERADEIAEEYGVLVTDLPGAVEHAAVVVLAIKPTDVDEVTATIAGVVDEGETERLTVSLVAGVPTERYERALPAGSPVVRVMPNTPMLVNEAMSAVSPGRYADDEHVATVVELLSAVGKVVVVPERQMDAVTAVSGSGPAYAFLVAEALIDAGVSLGLSRKMSTQLVTQTVRGAGILLTDSGVSPADLRAAVTSPGGTTAAAVRELERINLRTGFYEAAHAAARASARSGSVESGPGVETDISSASD</sequence>
<protein>
    <recommendedName>
        <fullName evidence="5 6">Pyrroline-5-carboxylate reductase</fullName>
        <shortName evidence="5">P5C reductase</shortName>
        <shortName evidence="5">P5CR</shortName>
        <ecNumber evidence="5 6">1.5.1.2</ecNumber>
    </recommendedName>
    <alternativeName>
        <fullName evidence="5">PCA reductase</fullName>
    </alternativeName>
</protein>
<evidence type="ECO:0000256" key="1">
    <source>
        <dbReference type="ARBA" id="ARBA00005525"/>
    </source>
</evidence>
<comment type="function">
    <text evidence="4 5">Catalyzes the reduction of 1-pyrroline-5-carboxylate (PCA) to L-proline.</text>
</comment>
<evidence type="ECO:0000313" key="13">
    <source>
        <dbReference type="Proteomes" id="UP000186218"/>
    </source>
</evidence>
<organism evidence="12 13">
    <name type="scientific">Williamsia sterculiae</name>
    <dbReference type="NCBI Taxonomy" id="1344003"/>
    <lineage>
        <taxon>Bacteria</taxon>
        <taxon>Bacillati</taxon>
        <taxon>Actinomycetota</taxon>
        <taxon>Actinomycetes</taxon>
        <taxon>Mycobacteriales</taxon>
        <taxon>Nocardiaceae</taxon>
        <taxon>Williamsia</taxon>
    </lineage>
</organism>
<comment type="catalytic activity">
    <reaction evidence="5">
        <text>L-proline + NAD(+) = (S)-1-pyrroline-5-carboxylate + NADH + 2 H(+)</text>
        <dbReference type="Rhea" id="RHEA:14105"/>
        <dbReference type="ChEBI" id="CHEBI:15378"/>
        <dbReference type="ChEBI" id="CHEBI:17388"/>
        <dbReference type="ChEBI" id="CHEBI:57540"/>
        <dbReference type="ChEBI" id="CHEBI:57945"/>
        <dbReference type="ChEBI" id="CHEBI:60039"/>
        <dbReference type="EC" id="1.5.1.2"/>
    </reaction>
</comment>
<keyword evidence="3 5" id="KW-0560">Oxidoreductase</keyword>
<dbReference type="InterPro" id="IPR053790">
    <property type="entry name" value="P5CR-like_CS"/>
</dbReference>
<evidence type="ECO:0000256" key="7">
    <source>
        <dbReference type="PIRSR" id="PIRSR000193-1"/>
    </source>
</evidence>
<dbReference type="AlphaFoldDB" id="A0A1N7CWB4"/>
<dbReference type="FunFam" id="1.10.3730.10:FF:000001">
    <property type="entry name" value="Pyrroline-5-carboxylate reductase"/>
    <property type="match status" value="1"/>
</dbReference>
<dbReference type="SUPFAM" id="SSF48179">
    <property type="entry name" value="6-phosphogluconate dehydrogenase C-terminal domain-like"/>
    <property type="match status" value="1"/>
</dbReference>
<keyword evidence="13" id="KW-1185">Reference proteome</keyword>
<dbReference type="InterPro" id="IPR028939">
    <property type="entry name" value="P5C_Rdtase_cat_N"/>
</dbReference>
<accession>A0A1N7CWB4</accession>
<dbReference type="OrthoDB" id="9805754at2"/>
<dbReference type="NCBIfam" id="TIGR00112">
    <property type="entry name" value="proC"/>
    <property type="match status" value="1"/>
</dbReference>
<dbReference type="EMBL" id="FTNT01000001">
    <property type="protein sequence ID" value="SIR67765.1"/>
    <property type="molecule type" value="Genomic_DNA"/>
</dbReference>
<feature type="binding site" evidence="7">
    <location>
        <begin position="68"/>
        <end position="71"/>
    </location>
    <ligand>
        <name>NADP(+)</name>
        <dbReference type="ChEBI" id="CHEBI:58349"/>
    </ligand>
</feature>